<gene>
    <name evidence="3" type="ORF">DN068_15790</name>
</gene>
<keyword evidence="1" id="KW-0732">Signal</keyword>
<dbReference type="Pfam" id="PF12080">
    <property type="entry name" value="GldM_4th"/>
    <property type="match status" value="1"/>
</dbReference>
<protein>
    <recommendedName>
        <fullName evidence="2">Gliding motility-associated protein GldM C-terminal domain-containing protein</fullName>
    </recommendedName>
</protein>
<feature type="chain" id="PRO_5015936922" description="Gliding motility-associated protein GldM C-terminal domain-containing protein" evidence="1">
    <location>
        <begin position="20"/>
        <end position="206"/>
    </location>
</feature>
<sequence>MKFTLYFLAAFFLSFSANAQIETHQLSLKDSTKNILYIGIVNRIRLIHLPTGAKMTLKNGEIHQDGNLFTFYERKEGADTLIIQKGGKVIFRKVFEGRYVCDPKVRLCGLPDSVGYPAQIMVCSDLMVFDSCLYKMRMSVLEFTVTLFKSREEGFPQQIEGSKLPVSLLNQIQTMKRGDRILFQDIKAGGAECRIRTMPDYTVYIR</sequence>
<feature type="signal peptide" evidence="1">
    <location>
        <begin position="1"/>
        <end position="19"/>
    </location>
</feature>
<keyword evidence="4" id="KW-1185">Reference proteome</keyword>
<dbReference type="InterPro" id="IPR022719">
    <property type="entry name" value="Motility-assoc_prot_GldM_C"/>
</dbReference>
<proteinExistence type="predicted"/>
<accession>A0A2W2B6D1</accession>
<evidence type="ECO:0000259" key="2">
    <source>
        <dbReference type="Pfam" id="PF12080"/>
    </source>
</evidence>
<dbReference type="AlphaFoldDB" id="A0A2W2B6D1"/>
<dbReference type="RefSeq" id="WP_110999911.1">
    <property type="nucleotide sequence ID" value="NZ_QKTW01000022.1"/>
</dbReference>
<dbReference type="Proteomes" id="UP000248745">
    <property type="component" value="Unassembled WGS sequence"/>
</dbReference>
<evidence type="ECO:0000313" key="3">
    <source>
        <dbReference type="EMBL" id="PZF71537.1"/>
    </source>
</evidence>
<comment type="caution">
    <text evidence="3">The sequence shown here is derived from an EMBL/GenBank/DDBJ whole genome shotgun (WGS) entry which is preliminary data.</text>
</comment>
<evidence type="ECO:0000313" key="4">
    <source>
        <dbReference type="Proteomes" id="UP000248745"/>
    </source>
</evidence>
<dbReference type="EMBL" id="QKTW01000022">
    <property type="protein sequence ID" value="PZF71537.1"/>
    <property type="molecule type" value="Genomic_DNA"/>
</dbReference>
<organism evidence="3 4">
    <name type="scientific">Taibaiella soli</name>
    <dbReference type="NCBI Taxonomy" id="1649169"/>
    <lineage>
        <taxon>Bacteria</taxon>
        <taxon>Pseudomonadati</taxon>
        <taxon>Bacteroidota</taxon>
        <taxon>Chitinophagia</taxon>
        <taxon>Chitinophagales</taxon>
        <taxon>Chitinophagaceae</taxon>
        <taxon>Taibaiella</taxon>
    </lineage>
</organism>
<evidence type="ECO:0000256" key="1">
    <source>
        <dbReference type="SAM" id="SignalP"/>
    </source>
</evidence>
<feature type="domain" description="Gliding motility-associated protein GldM C-terminal" evidence="2">
    <location>
        <begin position="129"/>
        <end position="192"/>
    </location>
</feature>
<reference evidence="3 4" key="1">
    <citation type="submission" date="2018-06" db="EMBL/GenBank/DDBJ databases">
        <title>Mucibacter soli gen. nov., sp. nov., a new member of the family Chitinophagaceae producing mucin.</title>
        <authorList>
            <person name="Kim M.-K."/>
            <person name="Park S."/>
            <person name="Kim T.-S."/>
            <person name="Joung Y."/>
            <person name="Han J.-H."/>
            <person name="Kim S.B."/>
        </authorList>
    </citation>
    <scope>NUCLEOTIDE SEQUENCE [LARGE SCALE GENOMIC DNA]</scope>
    <source>
        <strain evidence="3 4">R1-15</strain>
    </source>
</reference>
<name>A0A2W2B6D1_9BACT</name>